<reference evidence="2 3" key="1">
    <citation type="submission" date="2014-09" db="EMBL/GenBank/DDBJ databases">
        <authorList>
            <person name="Magalhaes I.L.F."/>
            <person name="Oliveira U."/>
            <person name="Santos F.R."/>
            <person name="Vidigal T.H.D.A."/>
            <person name="Brescovit A.D."/>
            <person name="Santos A.J."/>
        </authorList>
    </citation>
    <scope>NUCLEOTIDE SEQUENCE [LARGE SCALE GENOMIC DNA]</scope>
</reference>
<dbReference type="PROSITE" id="PS50181">
    <property type="entry name" value="FBOX"/>
    <property type="match status" value="1"/>
</dbReference>
<keyword evidence="3" id="KW-1185">Reference proteome</keyword>
<dbReference type="SUPFAM" id="SSF81383">
    <property type="entry name" value="F-box domain"/>
    <property type="match status" value="1"/>
</dbReference>
<proteinExistence type="predicted"/>
<sequence>MHAGTSDESPPLNYIDSGRFLSLHSLEEMAGASCAQVPTEIWSLILREMDLETVFDVRKVSKWLRNLVDSQEDVWRRIAHQWGLVRDIDSPLPISFPAHIDQPDMPALKSATGYYSEILSFKHMCFLHARLSRSWTTPKTFHKWCDSKAQQHATPWGALSTTSHKQFKNFLGTDRCGVLRFSEFDFRDDKSGPLYRQQHLDVLGFLSAGASSKCAGTTLKDGPRVKDFKHYRFDGIWAVRSDMEGAMGSPESFCVLQGCKIVDGGFELLASLRVTLHDGYLRMRDRSLVPPFLNGHTCIIVKGYYPGRAFDSRQQNVDSIFIWDFLLDQVKEVHVPIDGMPLHACYDASAQLLLLSREEVGVSAYSTAAQDSDVQGKSLVTSPLRHAQVFVGTIYPVDDGEGLKHHALRLDWRKTDTVCLGLEDIWRPSVDEFFKKRECGKPTEICSGRSLKYNSSAAFHGKMHIDDSTDTLVLTKHWGMILVRPFSKLHNRDRSCPLQVGLLHYHSTAKHDRGYFHWIGPSGGFAASKNGRLCHAMLLKDRSFNAQVHVFVIDLDAFRLLARRKASKDLFDNVRVFHLQQTRMSEIEPRLAVEPSMDQPQLEGPVSMKLYSLRSVYLDATTVYVQDSDHNLYYMDFGLAVATDTKSSAWTLEEDN</sequence>
<name>A0A0P1BGV4_9BASI</name>
<dbReference type="EMBL" id="CCYA01000248">
    <property type="protein sequence ID" value="CEH14813.1"/>
    <property type="molecule type" value="Genomic_DNA"/>
</dbReference>
<evidence type="ECO:0000313" key="2">
    <source>
        <dbReference type="EMBL" id="CEH14813.1"/>
    </source>
</evidence>
<dbReference type="InterPro" id="IPR001810">
    <property type="entry name" value="F-box_dom"/>
</dbReference>
<dbReference type="AlphaFoldDB" id="A0A0P1BGV4"/>
<organism evidence="2 3">
    <name type="scientific">Ceraceosorus bombacis</name>
    <dbReference type="NCBI Taxonomy" id="401625"/>
    <lineage>
        <taxon>Eukaryota</taxon>
        <taxon>Fungi</taxon>
        <taxon>Dikarya</taxon>
        <taxon>Basidiomycota</taxon>
        <taxon>Ustilaginomycotina</taxon>
        <taxon>Exobasidiomycetes</taxon>
        <taxon>Ceraceosorales</taxon>
        <taxon>Ceraceosoraceae</taxon>
        <taxon>Ceraceosorus</taxon>
    </lineage>
</organism>
<dbReference type="InterPro" id="IPR036047">
    <property type="entry name" value="F-box-like_dom_sf"/>
</dbReference>
<accession>A0A0P1BGV4</accession>
<evidence type="ECO:0000259" key="1">
    <source>
        <dbReference type="PROSITE" id="PS50181"/>
    </source>
</evidence>
<dbReference type="OrthoDB" id="10322310at2759"/>
<feature type="domain" description="F-box" evidence="1">
    <location>
        <begin position="31"/>
        <end position="78"/>
    </location>
</feature>
<protein>
    <submittedName>
        <fullName evidence="2">F-box domain</fullName>
    </submittedName>
</protein>
<evidence type="ECO:0000313" key="3">
    <source>
        <dbReference type="Proteomes" id="UP000054845"/>
    </source>
</evidence>
<dbReference type="Proteomes" id="UP000054845">
    <property type="component" value="Unassembled WGS sequence"/>
</dbReference>